<keyword evidence="2 3" id="KW-0694">RNA-binding</keyword>
<dbReference type="SMART" id="SM00360">
    <property type="entry name" value="RRM"/>
    <property type="match status" value="2"/>
</dbReference>
<evidence type="ECO:0000313" key="7">
    <source>
        <dbReference type="WBParaSite" id="SBAD_0001182801-mRNA-1"/>
    </source>
</evidence>
<dbReference type="EMBL" id="UZAM01015665">
    <property type="protein sequence ID" value="VDP40103.1"/>
    <property type="molecule type" value="Genomic_DNA"/>
</dbReference>
<evidence type="ECO:0000256" key="2">
    <source>
        <dbReference type="ARBA" id="ARBA00022884"/>
    </source>
</evidence>
<dbReference type="InterPro" id="IPR012677">
    <property type="entry name" value="Nucleotide-bd_a/b_plait_sf"/>
</dbReference>
<dbReference type="OrthoDB" id="410044at2759"/>
<evidence type="ECO:0000313" key="6">
    <source>
        <dbReference type="Proteomes" id="UP000270296"/>
    </source>
</evidence>
<protein>
    <submittedName>
        <fullName evidence="7">CUGBP Elav-like family member 2</fullName>
    </submittedName>
</protein>
<dbReference type="PROSITE" id="PS50102">
    <property type="entry name" value="RRM"/>
    <property type="match status" value="2"/>
</dbReference>
<evidence type="ECO:0000256" key="1">
    <source>
        <dbReference type="ARBA" id="ARBA00022737"/>
    </source>
</evidence>
<accession>A0A183J6E4</accession>
<dbReference type="Pfam" id="PF00076">
    <property type="entry name" value="RRM_1"/>
    <property type="match status" value="2"/>
</dbReference>
<dbReference type="PANTHER" id="PTHR24012">
    <property type="entry name" value="RNA BINDING PROTEIN"/>
    <property type="match status" value="1"/>
</dbReference>
<dbReference type="AlphaFoldDB" id="A0A183J6E4"/>
<feature type="domain" description="RRM" evidence="4">
    <location>
        <begin position="94"/>
        <end position="175"/>
    </location>
</feature>
<dbReference type="Proteomes" id="UP000270296">
    <property type="component" value="Unassembled WGS sequence"/>
</dbReference>
<gene>
    <name evidence="5" type="ORF">SBAD_LOCUS11442</name>
</gene>
<dbReference type="FunFam" id="3.30.70.330:FF:000013">
    <property type="entry name" value="CUGBP Elav-like family member 1 isoform 2"/>
    <property type="match status" value="1"/>
</dbReference>
<evidence type="ECO:0000313" key="5">
    <source>
        <dbReference type="EMBL" id="VDP40103.1"/>
    </source>
</evidence>
<dbReference type="WBParaSite" id="SBAD_0001182801-mRNA-1">
    <property type="protein sequence ID" value="SBAD_0001182801-mRNA-1"/>
    <property type="gene ID" value="SBAD_0001182801"/>
</dbReference>
<evidence type="ECO:0000256" key="3">
    <source>
        <dbReference type="PROSITE-ProRule" id="PRU00176"/>
    </source>
</evidence>
<name>A0A183J6E4_9BILA</name>
<keyword evidence="6" id="KW-1185">Reference proteome</keyword>
<organism evidence="7">
    <name type="scientific">Soboliphyme baturini</name>
    <dbReference type="NCBI Taxonomy" id="241478"/>
    <lineage>
        <taxon>Eukaryota</taxon>
        <taxon>Metazoa</taxon>
        <taxon>Ecdysozoa</taxon>
        <taxon>Nematoda</taxon>
        <taxon>Enoplea</taxon>
        <taxon>Dorylaimia</taxon>
        <taxon>Dioctophymatida</taxon>
        <taxon>Dioctophymatoidea</taxon>
        <taxon>Soboliphymatidae</taxon>
        <taxon>Soboliphyme</taxon>
    </lineage>
</organism>
<dbReference type="FunFam" id="3.30.70.330:FF:000322">
    <property type="entry name" value="CUGBP Elav-like family member 2"/>
    <property type="match status" value="1"/>
</dbReference>
<dbReference type="GO" id="GO:0003723">
    <property type="term" value="F:RNA binding"/>
    <property type="evidence" value="ECO:0007669"/>
    <property type="project" value="UniProtKB-UniRule"/>
</dbReference>
<reference evidence="5 6" key="2">
    <citation type="submission" date="2018-11" db="EMBL/GenBank/DDBJ databases">
        <authorList>
            <consortium name="Pathogen Informatics"/>
        </authorList>
    </citation>
    <scope>NUCLEOTIDE SEQUENCE [LARGE SCALE GENOMIC DNA]</scope>
</reference>
<proteinExistence type="predicted"/>
<dbReference type="InterPro" id="IPR000504">
    <property type="entry name" value="RRM_dom"/>
</dbReference>
<reference evidence="7" key="1">
    <citation type="submission" date="2016-06" db="UniProtKB">
        <authorList>
            <consortium name="WormBaseParasite"/>
        </authorList>
    </citation>
    <scope>IDENTIFICATION</scope>
</reference>
<sequence>MATNHSNNILIAPVDSSNMAAVGQVVDSNAAGESVDPATTNGDRNCSAMPTSAYDAIGSTATSNTNSTPTMPDAPATAITSEVESTMEPDPDTIKMFVGQVPRNWDENDLLNLFKQFGPVYQLNVLREKTTGQSRGCCFVTFYHRKDAVLAQCALHNARTLPGMHHPLQMKPADSENRNERKLFIGMISKKFSEEDVRTLFSPYGAIEECTVLRDQSGVSKGCAFVTFASRSCALNAIKAMNHSQTMEGCSMPIVVKLADTQKDKEQKKAQQFSVFGLPAGAAVASVPMQQSDPALSGSYLTPGLSAAGINWQQLALLAAAVQGNPNVAALGSFGGLASYAGANPAMTLGGVTATPVTGYSNLAAFANALAAMSCANQ</sequence>
<dbReference type="SUPFAM" id="SSF54928">
    <property type="entry name" value="RNA-binding domain, RBD"/>
    <property type="match status" value="2"/>
</dbReference>
<dbReference type="Gene3D" id="3.30.70.330">
    <property type="match status" value="2"/>
</dbReference>
<dbReference type="InterPro" id="IPR035979">
    <property type="entry name" value="RBD_domain_sf"/>
</dbReference>
<keyword evidence="1" id="KW-0677">Repeat</keyword>
<evidence type="ECO:0000259" key="4">
    <source>
        <dbReference type="PROSITE" id="PS50102"/>
    </source>
</evidence>
<feature type="domain" description="RRM" evidence="4">
    <location>
        <begin position="181"/>
        <end position="261"/>
    </location>
</feature>